<name>A0A9Q1F5D8_SYNKA</name>
<evidence type="ECO:0000313" key="2">
    <source>
        <dbReference type="EMBL" id="KAJ8351496.1"/>
    </source>
</evidence>
<keyword evidence="3" id="KW-1185">Reference proteome</keyword>
<reference evidence="2" key="1">
    <citation type="journal article" date="2023" name="Science">
        <title>Genome structures resolve the early diversification of teleost fishes.</title>
        <authorList>
            <person name="Parey E."/>
            <person name="Louis A."/>
            <person name="Montfort J."/>
            <person name="Bouchez O."/>
            <person name="Roques C."/>
            <person name="Iampietro C."/>
            <person name="Lluch J."/>
            <person name="Castinel A."/>
            <person name="Donnadieu C."/>
            <person name="Desvignes T."/>
            <person name="Floi Bucao C."/>
            <person name="Jouanno E."/>
            <person name="Wen M."/>
            <person name="Mejri S."/>
            <person name="Dirks R."/>
            <person name="Jansen H."/>
            <person name="Henkel C."/>
            <person name="Chen W.J."/>
            <person name="Zahm M."/>
            <person name="Cabau C."/>
            <person name="Klopp C."/>
            <person name="Thompson A.W."/>
            <person name="Robinson-Rechavi M."/>
            <person name="Braasch I."/>
            <person name="Lecointre G."/>
            <person name="Bobe J."/>
            <person name="Postlethwait J.H."/>
            <person name="Berthelot C."/>
            <person name="Roest Crollius H."/>
            <person name="Guiguen Y."/>
        </authorList>
    </citation>
    <scope>NUCLEOTIDE SEQUENCE</scope>
    <source>
        <strain evidence="2">WJC10195</strain>
    </source>
</reference>
<gene>
    <name evidence="2" type="ORF">SKAU_G00229720</name>
</gene>
<evidence type="ECO:0000256" key="1">
    <source>
        <dbReference type="SAM" id="MobiDB-lite"/>
    </source>
</evidence>
<proteinExistence type="predicted"/>
<dbReference type="Proteomes" id="UP001152622">
    <property type="component" value="Chromosome 8"/>
</dbReference>
<evidence type="ECO:0000313" key="3">
    <source>
        <dbReference type="Proteomes" id="UP001152622"/>
    </source>
</evidence>
<feature type="compositionally biased region" description="Basic and acidic residues" evidence="1">
    <location>
        <begin position="83"/>
        <end position="107"/>
    </location>
</feature>
<sequence length="129" mass="14265">MHPVGPETGCLALPHLQWRQESEVAALLLSTGMNRSCYSEACFKPHSLLPTCSYCKTPNLSIGPLRPTVRARHPAHHSGSLHPSEEWHVDVDEGRADRRMILSDRRGPNQSRCRASADAPIPPGAVRRD</sequence>
<organism evidence="2 3">
    <name type="scientific">Synaphobranchus kaupii</name>
    <name type="common">Kaup's arrowtooth eel</name>
    <dbReference type="NCBI Taxonomy" id="118154"/>
    <lineage>
        <taxon>Eukaryota</taxon>
        <taxon>Metazoa</taxon>
        <taxon>Chordata</taxon>
        <taxon>Craniata</taxon>
        <taxon>Vertebrata</taxon>
        <taxon>Euteleostomi</taxon>
        <taxon>Actinopterygii</taxon>
        <taxon>Neopterygii</taxon>
        <taxon>Teleostei</taxon>
        <taxon>Anguilliformes</taxon>
        <taxon>Synaphobranchidae</taxon>
        <taxon>Synaphobranchus</taxon>
    </lineage>
</organism>
<comment type="caution">
    <text evidence="2">The sequence shown here is derived from an EMBL/GenBank/DDBJ whole genome shotgun (WGS) entry which is preliminary data.</text>
</comment>
<dbReference type="EMBL" id="JAINUF010000008">
    <property type="protein sequence ID" value="KAJ8351496.1"/>
    <property type="molecule type" value="Genomic_DNA"/>
</dbReference>
<dbReference type="AlphaFoldDB" id="A0A9Q1F5D8"/>
<protein>
    <submittedName>
        <fullName evidence="2">Uncharacterized protein</fullName>
    </submittedName>
</protein>
<feature type="region of interest" description="Disordered" evidence="1">
    <location>
        <begin position="70"/>
        <end position="129"/>
    </location>
</feature>
<accession>A0A9Q1F5D8</accession>